<evidence type="ECO:0000259" key="9">
    <source>
        <dbReference type="Pfam" id="PF02811"/>
    </source>
</evidence>
<dbReference type="InterPro" id="IPR016195">
    <property type="entry name" value="Pol/histidinol_Pase-like"/>
</dbReference>
<gene>
    <name evidence="10" type="ORF">E0H58_13045</name>
</gene>
<evidence type="ECO:0000256" key="3">
    <source>
        <dbReference type="ARBA" id="ARBA00013085"/>
    </source>
</evidence>
<evidence type="ECO:0000313" key="10">
    <source>
        <dbReference type="EMBL" id="TCC25762.1"/>
    </source>
</evidence>
<keyword evidence="4 8" id="KW-0028">Amino-acid biosynthesis</keyword>
<accession>A0ABY2A9L8</accession>
<dbReference type="Pfam" id="PF02811">
    <property type="entry name" value="PHP"/>
    <property type="match status" value="1"/>
</dbReference>
<evidence type="ECO:0000256" key="8">
    <source>
        <dbReference type="RuleBase" id="RU366003"/>
    </source>
</evidence>
<evidence type="ECO:0000256" key="4">
    <source>
        <dbReference type="ARBA" id="ARBA00022605"/>
    </source>
</evidence>
<evidence type="ECO:0000256" key="5">
    <source>
        <dbReference type="ARBA" id="ARBA00022801"/>
    </source>
</evidence>
<dbReference type="Proteomes" id="UP000292385">
    <property type="component" value="Unassembled WGS sequence"/>
</dbReference>
<evidence type="ECO:0000256" key="7">
    <source>
        <dbReference type="ARBA" id="ARBA00049158"/>
    </source>
</evidence>
<keyword evidence="5 8" id="KW-0378">Hydrolase</keyword>
<comment type="pathway">
    <text evidence="1 8">Amino-acid biosynthesis; L-histidine biosynthesis; L-histidine from 5-phospho-alpha-D-ribose 1-diphosphate: step 8/9.</text>
</comment>
<proteinExistence type="inferred from homology"/>
<keyword evidence="11" id="KW-1185">Reference proteome</keyword>
<dbReference type="SUPFAM" id="SSF89550">
    <property type="entry name" value="PHP domain-like"/>
    <property type="match status" value="1"/>
</dbReference>
<reference evidence="10 11" key="1">
    <citation type="submission" date="2019-02" db="EMBL/GenBank/DDBJ databases">
        <title>Kribbella capetownensis sp. nov. and Kribbella speibonae sp. nov., isolated from soil.</title>
        <authorList>
            <person name="Curtis S.M."/>
            <person name="Norton I."/>
            <person name="Everest G.J."/>
            <person name="Meyers P.R."/>
        </authorList>
    </citation>
    <scope>NUCLEOTIDE SEQUENCE [LARGE SCALE GENOMIC DNA]</scope>
    <source>
        <strain evidence="10 11">SK5</strain>
    </source>
</reference>
<dbReference type="PANTHER" id="PTHR21039">
    <property type="entry name" value="HISTIDINOL PHOSPHATASE-RELATED"/>
    <property type="match status" value="1"/>
</dbReference>
<evidence type="ECO:0000313" key="11">
    <source>
        <dbReference type="Proteomes" id="UP000292385"/>
    </source>
</evidence>
<comment type="catalytic activity">
    <reaction evidence="7 8">
        <text>L-histidinol phosphate + H2O = L-histidinol + phosphate</text>
        <dbReference type="Rhea" id="RHEA:14465"/>
        <dbReference type="ChEBI" id="CHEBI:15377"/>
        <dbReference type="ChEBI" id="CHEBI:43474"/>
        <dbReference type="ChEBI" id="CHEBI:57699"/>
        <dbReference type="ChEBI" id="CHEBI:57980"/>
        <dbReference type="EC" id="3.1.3.15"/>
    </reaction>
</comment>
<dbReference type="EMBL" id="SJJY01000002">
    <property type="protein sequence ID" value="TCC25762.1"/>
    <property type="molecule type" value="Genomic_DNA"/>
</dbReference>
<evidence type="ECO:0000256" key="6">
    <source>
        <dbReference type="ARBA" id="ARBA00023102"/>
    </source>
</evidence>
<dbReference type="Gene3D" id="3.20.20.140">
    <property type="entry name" value="Metal-dependent hydrolases"/>
    <property type="match status" value="1"/>
</dbReference>
<comment type="caution">
    <text evidence="10">The sequence shown here is derived from an EMBL/GenBank/DDBJ whole genome shotgun (WGS) entry which is preliminary data.</text>
</comment>
<dbReference type="EC" id="3.1.3.15" evidence="3 8"/>
<comment type="similarity">
    <text evidence="2 8">Belongs to the PHP hydrolase family. HisK subfamily.</text>
</comment>
<evidence type="ECO:0000256" key="1">
    <source>
        <dbReference type="ARBA" id="ARBA00004970"/>
    </source>
</evidence>
<keyword evidence="6 8" id="KW-0368">Histidine biosynthesis</keyword>
<sequence>MHSQWSWDALHGSMEATCERAVELGVPAVTFTDHADLTPWTVTEVPEAWQTFVHGGILTPPALDLDGYLASLEHCRERFPDLRILSGVELSDPHWHPESVQKILGAAEFDLVISAVHSMTTVSGVGEVSLAYDDRPAADVVREYLAETLRMIEQYDGFDVLAHLDYPLRYWPAGEPGVVEEEFRAVLRALAAGGKALEINTKVPLSPQILRWWHAEGGAAVTFGSDAHEAGVLARGFAEASAIAEGCGFRPGVTPWSPWVRS</sequence>
<dbReference type="PANTHER" id="PTHR21039:SF0">
    <property type="entry name" value="HISTIDINOL-PHOSPHATASE"/>
    <property type="match status" value="1"/>
</dbReference>
<organism evidence="10 11">
    <name type="scientific">Kribbella speibonae</name>
    <dbReference type="NCBI Taxonomy" id="1572660"/>
    <lineage>
        <taxon>Bacteria</taxon>
        <taxon>Bacillati</taxon>
        <taxon>Actinomycetota</taxon>
        <taxon>Actinomycetes</taxon>
        <taxon>Propionibacteriales</taxon>
        <taxon>Kribbellaceae</taxon>
        <taxon>Kribbella</taxon>
    </lineage>
</organism>
<feature type="domain" description="PHP" evidence="9">
    <location>
        <begin position="1"/>
        <end position="201"/>
    </location>
</feature>
<evidence type="ECO:0000256" key="2">
    <source>
        <dbReference type="ARBA" id="ARBA00009152"/>
    </source>
</evidence>
<dbReference type="InterPro" id="IPR010140">
    <property type="entry name" value="Histidinol_P_phosphatase_HisJ"/>
</dbReference>
<dbReference type="InterPro" id="IPR004013">
    <property type="entry name" value="PHP_dom"/>
</dbReference>
<protein>
    <recommendedName>
        <fullName evidence="3 8">Histidinol-phosphatase</fullName>
        <shortName evidence="8">HolPase</shortName>
        <ecNumber evidence="3 8">3.1.3.15</ecNumber>
    </recommendedName>
</protein>
<name>A0ABY2A9L8_9ACTN</name>